<keyword evidence="10 13" id="KW-0472">Membrane</keyword>
<feature type="transmembrane region" description="Helical" evidence="13">
    <location>
        <begin position="187"/>
        <end position="209"/>
    </location>
</feature>
<dbReference type="Proteomes" id="UP000316313">
    <property type="component" value="Chromosome"/>
</dbReference>
<keyword evidence="15" id="KW-1185">Reference proteome</keyword>
<feature type="transmembrane region" description="Helical" evidence="13">
    <location>
        <begin position="147"/>
        <end position="166"/>
    </location>
</feature>
<protein>
    <recommendedName>
        <fullName evidence="3 13">Flagellar biosynthetic protein FlhB</fullName>
    </recommendedName>
</protein>
<evidence type="ECO:0000256" key="6">
    <source>
        <dbReference type="ARBA" id="ARBA00022692"/>
    </source>
</evidence>
<dbReference type="AlphaFoldDB" id="A0A4Y6UKM7"/>
<dbReference type="InterPro" id="IPR006135">
    <property type="entry name" value="T3SS_substrate_exporter"/>
</dbReference>
<dbReference type="GO" id="GO:0009306">
    <property type="term" value="P:protein secretion"/>
    <property type="evidence" value="ECO:0007669"/>
    <property type="project" value="InterPro"/>
</dbReference>
<evidence type="ECO:0000256" key="4">
    <source>
        <dbReference type="ARBA" id="ARBA00022448"/>
    </source>
</evidence>
<dbReference type="Pfam" id="PF01312">
    <property type="entry name" value="Bac_export_2"/>
    <property type="match status" value="1"/>
</dbReference>
<sequence length="357" mass="40495">MAEAEDRTEAPSQQRLQKARDDGQVFVSKESFNLVLLLAGGTSFFIILPLLIPSFIHNMFFLMSNAGRISLRSENIYDFNTFILLSSLKILIPLITLPFIITISVGLLQTSFLIHPPSLLPKFSRISPISGIKRLISPSSYIEALKMLLKLIAIFFVFYVFIRRNITQIPSITNIKIQNIFPYISKYSLSILLDIIIIQTIIVGIDVFWGRYQHLSKLKMSREELKDEYRNTEGDPHVKGRLKQIRAQKARQRMIEAVPKATVIVTNPTHYAVALVYNKGSDSAPKIVAKGKEELAARIREKAMDHHIPIISNPPLARALFPLPLDSEIPLEHFQIVATIIAHVWKIKTPNTLTHPE</sequence>
<evidence type="ECO:0000313" key="15">
    <source>
        <dbReference type="Proteomes" id="UP000316313"/>
    </source>
</evidence>
<gene>
    <name evidence="13 14" type="primary">flhB</name>
    <name evidence="14" type="ORF">E3D00_02545</name>
</gene>
<evidence type="ECO:0000313" key="14">
    <source>
        <dbReference type="EMBL" id="QDH16575.1"/>
    </source>
</evidence>
<keyword evidence="7 13" id="KW-1005">Bacterial flagellum biogenesis</keyword>
<evidence type="ECO:0000256" key="2">
    <source>
        <dbReference type="ARBA" id="ARBA00010690"/>
    </source>
</evidence>
<keyword evidence="4 13" id="KW-0813">Transport</keyword>
<keyword evidence="5 13" id="KW-1003">Cell membrane</keyword>
<evidence type="ECO:0000256" key="9">
    <source>
        <dbReference type="ARBA" id="ARBA00022989"/>
    </source>
</evidence>
<evidence type="ECO:0000256" key="13">
    <source>
        <dbReference type="RuleBase" id="RU364091"/>
    </source>
</evidence>
<dbReference type="GO" id="GO:0044780">
    <property type="term" value="P:bacterial-type flagellum assembly"/>
    <property type="evidence" value="ECO:0007669"/>
    <property type="project" value="InterPro"/>
</dbReference>
<keyword evidence="14" id="KW-0966">Cell projection</keyword>
<keyword evidence="8 13" id="KW-0653">Protein transport</keyword>
<dbReference type="OrthoDB" id="9807950at2"/>
<keyword evidence="9 13" id="KW-1133">Transmembrane helix</keyword>
<organism evidence="14 15">
    <name type="scientific">Swingsia samuiensis</name>
    <dbReference type="NCBI Taxonomy" id="1293412"/>
    <lineage>
        <taxon>Bacteria</taxon>
        <taxon>Pseudomonadati</taxon>
        <taxon>Pseudomonadota</taxon>
        <taxon>Alphaproteobacteria</taxon>
        <taxon>Acetobacterales</taxon>
        <taxon>Acetobacteraceae</taxon>
        <taxon>Swingsia</taxon>
    </lineage>
</organism>
<evidence type="ECO:0000256" key="10">
    <source>
        <dbReference type="ARBA" id="ARBA00023136"/>
    </source>
</evidence>
<evidence type="ECO:0000256" key="11">
    <source>
        <dbReference type="ARBA" id="ARBA00023225"/>
    </source>
</evidence>
<dbReference type="GO" id="GO:0005886">
    <property type="term" value="C:plasma membrane"/>
    <property type="evidence" value="ECO:0007669"/>
    <property type="project" value="UniProtKB-SubCell"/>
</dbReference>
<proteinExistence type="inferred from homology"/>
<feature type="transmembrane region" description="Helical" evidence="13">
    <location>
        <begin position="34"/>
        <end position="61"/>
    </location>
</feature>
<comment type="similarity">
    <text evidence="2 13">Belongs to the type III secretion exporter family.</text>
</comment>
<name>A0A4Y6UKM7_9PROT</name>
<keyword evidence="14" id="KW-0969">Cilium</keyword>
<dbReference type="PANTHER" id="PTHR30531">
    <property type="entry name" value="FLAGELLAR BIOSYNTHETIC PROTEIN FLHB"/>
    <property type="match status" value="1"/>
</dbReference>
<keyword evidence="14" id="KW-0282">Flagellum</keyword>
<dbReference type="Gene3D" id="6.10.250.2080">
    <property type="match status" value="1"/>
</dbReference>
<dbReference type="Gene3D" id="3.40.1690.10">
    <property type="entry name" value="secretion proteins EscU"/>
    <property type="match status" value="1"/>
</dbReference>
<dbReference type="SUPFAM" id="SSF160544">
    <property type="entry name" value="EscU C-terminal domain-like"/>
    <property type="match status" value="1"/>
</dbReference>
<comment type="subcellular location">
    <subcellularLocation>
        <location evidence="1">Cell membrane</location>
        <topology evidence="1">Multi-pass membrane protein</topology>
    </subcellularLocation>
</comment>
<keyword evidence="6 13" id="KW-0812">Transmembrane</keyword>
<dbReference type="KEGG" id="ssam:E3D00_02545"/>
<evidence type="ECO:0000256" key="1">
    <source>
        <dbReference type="ARBA" id="ARBA00004651"/>
    </source>
</evidence>
<dbReference type="InterPro" id="IPR006136">
    <property type="entry name" value="FlhB"/>
</dbReference>
<dbReference type="NCBIfam" id="TIGR00328">
    <property type="entry name" value="flhB"/>
    <property type="match status" value="1"/>
</dbReference>
<keyword evidence="11 13" id="KW-1006">Bacterial flagellum protein export</keyword>
<reference evidence="14 15" key="1">
    <citation type="submission" date="2019-03" db="EMBL/GenBank/DDBJ databases">
        <title>The complete genome sequence of Swingsia samuiensis NBRC107927(T).</title>
        <authorList>
            <person name="Chua K.-O."/>
            <person name="Chan K.-G."/>
            <person name="See-Too W.-S."/>
        </authorList>
    </citation>
    <scope>NUCLEOTIDE SEQUENCE [LARGE SCALE GENOMIC DNA]</scope>
    <source>
        <strain evidence="14 15">AH83</strain>
    </source>
</reference>
<evidence type="ECO:0000256" key="3">
    <source>
        <dbReference type="ARBA" id="ARBA00021622"/>
    </source>
</evidence>
<evidence type="ECO:0000256" key="7">
    <source>
        <dbReference type="ARBA" id="ARBA00022795"/>
    </source>
</evidence>
<evidence type="ECO:0000256" key="12">
    <source>
        <dbReference type="ARBA" id="ARBA00025078"/>
    </source>
</evidence>
<evidence type="ECO:0000256" key="8">
    <source>
        <dbReference type="ARBA" id="ARBA00022927"/>
    </source>
</evidence>
<dbReference type="InterPro" id="IPR029025">
    <property type="entry name" value="T3SS_substrate_exporter_C"/>
</dbReference>
<comment type="function">
    <text evidence="12 13">Required for formation of the rod structure in the basal body of the flagellar apparatus. Together with FliI and FliH, may constitute the export apparatus of flagellin.</text>
</comment>
<dbReference type="EMBL" id="CP038141">
    <property type="protein sequence ID" value="QDH16575.1"/>
    <property type="molecule type" value="Genomic_DNA"/>
</dbReference>
<dbReference type="PANTHER" id="PTHR30531:SF12">
    <property type="entry name" value="FLAGELLAR BIOSYNTHETIC PROTEIN FLHB"/>
    <property type="match status" value="1"/>
</dbReference>
<evidence type="ECO:0000256" key="5">
    <source>
        <dbReference type="ARBA" id="ARBA00022475"/>
    </source>
</evidence>
<dbReference type="RefSeq" id="WP_141459664.1">
    <property type="nucleotide sequence ID" value="NZ_CP038141.1"/>
</dbReference>
<feature type="transmembrane region" description="Helical" evidence="13">
    <location>
        <begin position="82"/>
        <end position="108"/>
    </location>
</feature>
<accession>A0A4Y6UKM7</accession>
<dbReference type="PRINTS" id="PR00950">
    <property type="entry name" value="TYPE3IMSPROT"/>
</dbReference>